<dbReference type="Proteomes" id="UP000658131">
    <property type="component" value="Unassembled WGS sequence"/>
</dbReference>
<comment type="pathway">
    <text evidence="7 9">Lipid metabolism; fatty acid biosynthesis.</text>
</comment>
<dbReference type="InterPro" id="IPR006162">
    <property type="entry name" value="Ppantetheine_attach_site"/>
</dbReference>
<protein>
    <recommendedName>
        <fullName evidence="7 8">Acyl carrier protein</fullName>
        <shortName evidence="7">ACP</shortName>
    </recommendedName>
</protein>
<dbReference type="PANTHER" id="PTHR20863">
    <property type="entry name" value="ACYL CARRIER PROTEIN"/>
    <property type="match status" value="1"/>
</dbReference>
<dbReference type="PROSITE" id="PS50075">
    <property type="entry name" value="CARRIER"/>
    <property type="match status" value="1"/>
</dbReference>
<keyword evidence="7" id="KW-0963">Cytoplasm</keyword>
<keyword evidence="6 7" id="KW-0275">Fatty acid biosynthesis</keyword>
<comment type="PTM">
    <text evidence="7">4'-phosphopantetheine is transferred from CoA to a specific serine of apo-ACP by AcpS. This modification is essential for activity because fatty acids are bound in thioester linkage to the sulfhydryl of the prosthetic group.</text>
</comment>
<proteinExistence type="inferred from homology"/>
<keyword evidence="1 7" id="KW-0596">Phosphopantetheine</keyword>
<keyword evidence="4 7" id="KW-0276">Fatty acid metabolism</keyword>
<keyword evidence="12" id="KW-1185">Reference proteome</keyword>
<evidence type="ECO:0000313" key="11">
    <source>
        <dbReference type="EMBL" id="MBC8575754.1"/>
    </source>
</evidence>
<evidence type="ECO:0000256" key="7">
    <source>
        <dbReference type="HAMAP-Rule" id="MF_01217"/>
    </source>
</evidence>
<evidence type="ECO:0000256" key="5">
    <source>
        <dbReference type="ARBA" id="ARBA00023098"/>
    </source>
</evidence>
<evidence type="ECO:0000313" key="12">
    <source>
        <dbReference type="Proteomes" id="UP000658131"/>
    </source>
</evidence>
<evidence type="ECO:0000256" key="9">
    <source>
        <dbReference type="RuleBase" id="RU003545"/>
    </source>
</evidence>
<dbReference type="NCBIfam" id="TIGR00517">
    <property type="entry name" value="acyl_carrier"/>
    <property type="match status" value="1"/>
</dbReference>
<dbReference type="NCBIfam" id="NF002148">
    <property type="entry name" value="PRK00982.1-2"/>
    <property type="match status" value="1"/>
</dbReference>
<dbReference type="PANTHER" id="PTHR20863:SF76">
    <property type="entry name" value="CARRIER DOMAIN-CONTAINING PROTEIN"/>
    <property type="match status" value="1"/>
</dbReference>
<feature type="domain" description="Carrier" evidence="10">
    <location>
        <begin position="14"/>
        <end position="89"/>
    </location>
</feature>
<comment type="caution">
    <text evidence="11">The sequence shown here is derived from an EMBL/GenBank/DDBJ whole genome shotgun (WGS) entry which is preliminary data.</text>
</comment>
<dbReference type="SUPFAM" id="SSF47336">
    <property type="entry name" value="ACP-like"/>
    <property type="match status" value="1"/>
</dbReference>
<dbReference type="PROSITE" id="PS00012">
    <property type="entry name" value="PHOSPHOPANTETHEINE"/>
    <property type="match status" value="1"/>
</dbReference>
<dbReference type="InterPro" id="IPR003231">
    <property type="entry name" value="ACP"/>
</dbReference>
<dbReference type="NCBIfam" id="NF002150">
    <property type="entry name" value="PRK00982.1-4"/>
    <property type="match status" value="1"/>
</dbReference>
<dbReference type="Pfam" id="PF00550">
    <property type="entry name" value="PP-binding"/>
    <property type="match status" value="1"/>
</dbReference>
<dbReference type="InterPro" id="IPR036736">
    <property type="entry name" value="ACP-like_sf"/>
</dbReference>
<comment type="similarity">
    <text evidence="7">Belongs to the acyl carrier protein (ACP) family.</text>
</comment>
<evidence type="ECO:0000256" key="4">
    <source>
        <dbReference type="ARBA" id="ARBA00022832"/>
    </source>
</evidence>
<accession>A0ABR7NH74</accession>
<organism evidence="11 12">
    <name type="scientific">Yanshouia hominis</name>
    <dbReference type="NCBI Taxonomy" id="2763673"/>
    <lineage>
        <taxon>Bacteria</taxon>
        <taxon>Bacillati</taxon>
        <taxon>Bacillota</taxon>
        <taxon>Clostridia</taxon>
        <taxon>Eubacteriales</taxon>
        <taxon>Oscillospiraceae</taxon>
        <taxon>Yanshouia</taxon>
    </lineage>
</organism>
<keyword evidence="2 7" id="KW-0444">Lipid biosynthesis</keyword>
<keyword evidence="5 7" id="KW-0443">Lipid metabolism</keyword>
<name>A0ABR7NH74_9FIRM</name>
<evidence type="ECO:0000256" key="6">
    <source>
        <dbReference type="ARBA" id="ARBA00023160"/>
    </source>
</evidence>
<dbReference type="HAMAP" id="MF_01217">
    <property type="entry name" value="Acyl_carrier"/>
    <property type="match status" value="1"/>
</dbReference>
<dbReference type="InterPro" id="IPR009081">
    <property type="entry name" value="PP-bd_ACP"/>
</dbReference>
<reference evidence="11 12" key="1">
    <citation type="submission" date="2020-08" db="EMBL/GenBank/DDBJ databases">
        <title>Genome public.</title>
        <authorList>
            <person name="Liu C."/>
            <person name="Sun Q."/>
        </authorList>
    </citation>
    <scope>NUCLEOTIDE SEQUENCE [LARGE SCALE GENOMIC DNA]</scope>
    <source>
        <strain evidence="11 12">BX1</strain>
    </source>
</reference>
<dbReference type="NCBIfam" id="NF002151">
    <property type="entry name" value="PRK00982.1-5"/>
    <property type="match status" value="1"/>
</dbReference>
<evidence type="ECO:0000259" key="10">
    <source>
        <dbReference type="PROSITE" id="PS50075"/>
    </source>
</evidence>
<sequence>MRSNSAVNPKGGTTVIFEKVKGILAEQLDIDEDSITADSSIVEDLGADSLDIVDLVMSLEDEFDTEIPDEAIEGIKTVGDIVHYIEENAN</sequence>
<evidence type="ECO:0000256" key="1">
    <source>
        <dbReference type="ARBA" id="ARBA00022450"/>
    </source>
</evidence>
<keyword evidence="3 7" id="KW-0597">Phosphoprotein</keyword>
<dbReference type="Gene3D" id="1.10.1200.10">
    <property type="entry name" value="ACP-like"/>
    <property type="match status" value="1"/>
</dbReference>
<evidence type="ECO:0000256" key="2">
    <source>
        <dbReference type="ARBA" id="ARBA00022516"/>
    </source>
</evidence>
<comment type="subcellular location">
    <subcellularLocation>
        <location evidence="7">Cytoplasm</location>
    </subcellularLocation>
</comment>
<comment type="function">
    <text evidence="7 9">Carrier of the growing fatty acid chain in fatty acid biosynthesis.</text>
</comment>
<evidence type="ECO:0000256" key="3">
    <source>
        <dbReference type="ARBA" id="ARBA00022553"/>
    </source>
</evidence>
<feature type="modified residue" description="O-(pantetheine 4'-phosphoryl)serine" evidence="7">
    <location>
        <position position="49"/>
    </location>
</feature>
<evidence type="ECO:0000256" key="8">
    <source>
        <dbReference type="NCBIfam" id="TIGR00517"/>
    </source>
</evidence>
<comment type="PTM">
    <text evidence="9">4'-phosphopantetheine is transferred from CoA to a specific serine of apo-ACP by acpS.</text>
</comment>
<dbReference type="EMBL" id="JACRTB010000006">
    <property type="protein sequence ID" value="MBC8575754.1"/>
    <property type="molecule type" value="Genomic_DNA"/>
</dbReference>
<gene>
    <name evidence="7 11" type="primary">acpP</name>
    <name evidence="11" type="ORF">H8717_04905</name>
</gene>